<dbReference type="InterPro" id="IPR039008">
    <property type="entry name" value="IF_rod_dom"/>
</dbReference>
<evidence type="ECO:0000256" key="6">
    <source>
        <dbReference type="SAM" id="Coils"/>
    </source>
</evidence>
<evidence type="ECO:0000256" key="3">
    <source>
        <dbReference type="ARBA" id="ARBA00023054"/>
    </source>
</evidence>
<organism evidence="10">
    <name type="scientific">Schistocerca gregaria</name>
    <name type="common">Desert locust</name>
    <name type="synonym">Gryllus gregarius</name>
    <dbReference type="NCBI Taxonomy" id="7010"/>
    <lineage>
        <taxon>Eukaryota</taxon>
        <taxon>Metazoa</taxon>
        <taxon>Ecdysozoa</taxon>
        <taxon>Arthropoda</taxon>
        <taxon>Hexapoda</taxon>
        <taxon>Insecta</taxon>
        <taxon>Pterygota</taxon>
        <taxon>Neoptera</taxon>
        <taxon>Polyneoptera</taxon>
        <taxon>Orthoptera</taxon>
        <taxon>Caelifera</taxon>
        <taxon>Acrididea</taxon>
        <taxon>Acridomorpha</taxon>
        <taxon>Acridoidea</taxon>
        <taxon>Acrididae</taxon>
        <taxon>Cyrtacanthacridinae</taxon>
        <taxon>Schistocerca</taxon>
    </lineage>
</organism>
<dbReference type="GO" id="GO:0007097">
    <property type="term" value="P:nuclear migration"/>
    <property type="evidence" value="ECO:0007669"/>
    <property type="project" value="TreeGrafter"/>
</dbReference>
<dbReference type="InterPro" id="IPR036415">
    <property type="entry name" value="Lamin_tail_dom_sf"/>
</dbReference>
<evidence type="ECO:0000256" key="1">
    <source>
        <dbReference type="ARBA" id="ARBA00004123"/>
    </source>
</evidence>
<sequence length="609" mass="70106">MATKSVKRTTITSTASSSISSPQPGTSTPTPGSGRPGSPLSPTRYSRLQEKADLQNLNDRLATYIDRVRQLEQENSLLTREIQSSQETVTREVKNLKSIYEQELAEARKMLDETARDRARLEIEVKRLKDDNDGLKTQLDRKSKALAAAEKNLQLNDMRLNDLSNKYKQAENERLKAVEELRELQKECEALRKQIEEHRKHLADETLLRVDAENALQTLKEQLQFKEQVFDQELSEVRTRRQIEISEIDGRLTQQYEAKLQQSLQELRDQYEQQMKQNRDEIESLYESKVKSLQNQLQRNSDASLMAVDELRQSRTRIEGLNGRIAELESANASLLRRLHELEKLLDDERLKFQLDRDALEKELQALRDEMANQLQEYQDLMDIRVALDLEIAAYRKLLESEEQRLNISPGQSPASPGRVSRSTPLRRTPVRAQKRKRTMLEESEEASLSDYKVKSSAKGEVHITEVCPDGRFVRLQNKSGKEVNLSGWQLIRRAGDNETVFKFHRSVKIEGGATITVWSSDVGQTHEPPNNIVMKGQKWFVGESMTTTLLNNQGEEMAVSERKRQILTSSSSHHREISSGYGHHRTFDSEELYHQQGDPQGEDRCRIM</sequence>
<comment type="subcellular location">
    <subcellularLocation>
        <location evidence="1">Nucleus</location>
    </subcellularLocation>
</comment>
<dbReference type="GO" id="GO:0051664">
    <property type="term" value="P:nuclear pore localization"/>
    <property type="evidence" value="ECO:0007669"/>
    <property type="project" value="TreeGrafter"/>
</dbReference>
<keyword evidence="4" id="KW-0539">Nucleus</keyword>
<dbReference type="OrthoDB" id="102442at2759"/>
<dbReference type="Gene3D" id="2.60.40.1260">
    <property type="entry name" value="Lamin Tail domain"/>
    <property type="match status" value="1"/>
</dbReference>
<dbReference type="GO" id="GO:0090435">
    <property type="term" value="P:protein localization to nuclear envelope"/>
    <property type="evidence" value="ECO:0007669"/>
    <property type="project" value="TreeGrafter"/>
</dbReference>
<evidence type="ECO:0000259" key="9">
    <source>
        <dbReference type="PROSITE" id="PS51842"/>
    </source>
</evidence>
<dbReference type="SUPFAM" id="SSF74853">
    <property type="entry name" value="Lamin A/C globular tail domain"/>
    <property type="match status" value="1"/>
</dbReference>
<dbReference type="GO" id="GO:0005200">
    <property type="term" value="F:structural constituent of cytoskeleton"/>
    <property type="evidence" value="ECO:0007669"/>
    <property type="project" value="TreeGrafter"/>
</dbReference>
<evidence type="ECO:0000313" key="10">
    <source>
        <dbReference type="EMBL" id="QVD39345.1"/>
    </source>
</evidence>
<dbReference type="InterPro" id="IPR018039">
    <property type="entry name" value="IF_conserved"/>
</dbReference>
<reference evidence="10" key="1">
    <citation type="journal article" date="2021" name="J. Neurophysiol.">
        <title>Gene transcription changes in a locust model of noise-induced deafness.</title>
        <authorList>
            <person name="French A.S."/>
            <person name="Warren B."/>
        </authorList>
    </citation>
    <scope>NUCLEOTIDE SEQUENCE</scope>
</reference>
<proteinExistence type="evidence at transcript level"/>
<dbReference type="PROSITE" id="PS51841">
    <property type="entry name" value="LTD"/>
    <property type="match status" value="1"/>
</dbReference>
<dbReference type="PANTHER" id="PTHR45721">
    <property type="entry name" value="LAMIN DM0-RELATED"/>
    <property type="match status" value="1"/>
</dbReference>
<evidence type="ECO:0000259" key="8">
    <source>
        <dbReference type="PROSITE" id="PS51841"/>
    </source>
</evidence>
<feature type="coiled-coil region" evidence="6">
    <location>
        <begin position="54"/>
        <end position="405"/>
    </location>
</feature>
<dbReference type="Pfam" id="PF00932">
    <property type="entry name" value="LTD"/>
    <property type="match status" value="1"/>
</dbReference>
<dbReference type="Pfam" id="PF00038">
    <property type="entry name" value="Filament"/>
    <property type="match status" value="1"/>
</dbReference>
<dbReference type="GO" id="GO:0006998">
    <property type="term" value="P:nuclear envelope organization"/>
    <property type="evidence" value="ECO:0007669"/>
    <property type="project" value="TreeGrafter"/>
</dbReference>
<feature type="region of interest" description="Disordered" evidence="7">
    <location>
        <begin position="406"/>
        <end position="444"/>
    </location>
</feature>
<dbReference type="SUPFAM" id="SSF64593">
    <property type="entry name" value="Intermediate filament protein, coiled coil region"/>
    <property type="match status" value="2"/>
</dbReference>
<dbReference type="Gene3D" id="1.20.5.1160">
    <property type="entry name" value="Vasodilator-stimulated phosphoprotein"/>
    <property type="match status" value="1"/>
</dbReference>
<dbReference type="RefSeq" id="XP_049830401.1">
    <property type="nucleotide sequence ID" value="XM_049974444.1"/>
</dbReference>
<dbReference type="AlphaFoldDB" id="A0A8E5JT85"/>
<evidence type="ECO:0000256" key="7">
    <source>
        <dbReference type="SAM" id="MobiDB-lite"/>
    </source>
</evidence>
<dbReference type="GO" id="GO:0031507">
    <property type="term" value="P:heterochromatin formation"/>
    <property type="evidence" value="ECO:0007669"/>
    <property type="project" value="TreeGrafter"/>
</dbReference>
<name>A0A8E5JT85_SCHGR</name>
<keyword evidence="2 5" id="KW-0403">Intermediate filament</keyword>
<dbReference type="PROSITE" id="PS00226">
    <property type="entry name" value="IF_ROD_1"/>
    <property type="match status" value="1"/>
</dbReference>
<dbReference type="Gene3D" id="1.20.5.500">
    <property type="entry name" value="Single helix bin"/>
    <property type="match status" value="1"/>
</dbReference>
<keyword evidence="3 6" id="KW-0175">Coiled coil</keyword>
<accession>A0A8E5JT85</accession>
<dbReference type="GO" id="GO:0005882">
    <property type="term" value="C:intermediate filament"/>
    <property type="evidence" value="ECO:0007669"/>
    <property type="project" value="UniProtKB-KW"/>
</dbReference>
<dbReference type="PROSITE" id="PS51842">
    <property type="entry name" value="IF_ROD_2"/>
    <property type="match status" value="1"/>
</dbReference>
<dbReference type="EMBL" id="MW962579">
    <property type="protein sequence ID" value="QVD39345.1"/>
    <property type="molecule type" value="mRNA"/>
</dbReference>
<dbReference type="GeneID" id="126271979"/>
<dbReference type="KEGG" id="sgre:126271979"/>
<comment type="similarity">
    <text evidence="5">Belongs to the intermediate filament family.</text>
</comment>
<feature type="compositionally biased region" description="Low complexity" evidence="7">
    <location>
        <begin position="9"/>
        <end position="43"/>
    </location>
</feature>
<evidence type="ECO:0000256" key="2">
    <source>
        <dbReference type="ARBA" id="ARBA00022754"/>
    </source>
</evidence>
<feature type="region of interest" description="Disordered" evidence="7">
    <location>
        <begin position="1"/>
        <end position="44"/>
    </location>
</feature>
<feature type="compositionally biased region" description="Basic residues" evidence="7">
    <location>
        <begin position="429"/>
        <end position="438"/>
    </location>
</feature>
<feature type="domain" description="IF rod" evidence="9">
    <location>
        <begin position="50"/>
        <end position="406"/>
    </location>
</feature>
<evidence type="ECO:0000256" key="4">
    <source>
        <dbReference type="ARBA" id="ARBA00023242"/>
    </source>
</evidence>
<dbReference type="RefSeq" id="XP_049830402.1">
    <property type="nucleotide sequence ID" value="XM_049974445.1"/>
</dbReference>
<protein>
    <submittedName>
        <fullName evidence="10">Lamin Dm0</fullName>
    </submittedName>
</protein>
<evidence type="ECO:0000256" key="5">
    <source>
        <dbReference type="RuleBase" id="RU000685"/>
    </source>
</evidence>
<dbReference type="PANTHER" id="PTHR45721:SF11">
    <property type="entry name" value="LAMIN DM0-RELATED"/>
    <property type="match status" value="1"/>
</dbReference>
<dbReference type="SMART" id="SM01391">
    <property type="entry name" value="Filament"/>
    <property type="match status" value="1"/>
</dbReference>
<dbReference type="InterPro" id="IPR001322">
    <property type="entry name" value="Lamin_tail_dom"/>
</dbReference>
<dbReference type="GO" id="GO:0005652">
    <property type="term" value="C:nuclear lamina"/>
    <property type="evidence" value="ECO:0007669"/>
    <property type="project" value="TreeGrafter"/>
</dbReference>
<feature type="domain" description="LTD" evidence="8">
    <location>
        <begin position="450"/>
        <end position="565"/>
    </location>
</feature>
<dbReference type="Gene3D" id="1.20.5.170">
    <property type="match status" value="1"/>
</dbReference>
<feature type="compositionally biased region" description="Polar residues" evidence="7">
    <location>
        <begin position="406"/>
        <end position="426"/>
    </location>
</feature>